<dbReference type="GO" id="GO:0005992">
    <property type="term" value="P:trehalose biosynthetic process"/>
    <property type="evidence" value="ECO:0007669"/>
    <property type="project" value="InterPro"/>
</dbReference>
<dbReference type="Pfam" id="PF02358">
    <property type="entry name" value="Trehalose_PPase"/>
    <property type="match status" value="1"/>
</dbReference>
<dbReference type="GO" id="GO:0005829">
    <property type="term" value="C:cytosol"/>
    <property type="evidence" value="ECO:0007669"/>
    <property type="project" value="TreeGrafter"/>
</dbReference>
<dbReference type="InterPro" id="IPR036412">
    <property type="entry name" value="HAD-like_sf"/>
</dbReference>
<dbReference type="AlphaFoldDB" id="A0A4P9YVG3"/>
<dbReference type="PANTHER" id="PTHR10788">
    <property type="entry name" value="TREHALOSE-6-PHOSPHATE SYNTHASE"/>
    <property type="match status" value="1"/>
</dbReference>
<dbReference type="Gene3D" id="3.40.50.2000">
    <property type="entry name" value="Glycogen Phosphorylase B"/>
    <property type="match status" value="2"/>
</dbReference>
<dbReference type="GO" id="GO:0004805">
    <property type="term" value="F:trehalose-phosphatase activity"/>
    <property type="evidence" value="ECO:0007669"/>
    <property type="project" value="TreeGrafter"/>
</dbReference>
<protein>
    <submittedName>
        <fullName evidence="3">Glycosyltransferase family 20-domain-containing protein</fullName>
    </submittedName>
</protein>
<dbReference type="InterPro" id="IPR023214">
    <property type="entry name" value="HAD_sf"/>
</dbReference>
<proteinExistence type="inferred from homology"/>
<dbReference type="NCBIfam" id="TIGR00685">
    <property type="entry name" value="T6PP"/>
    <property type="match status" value="1"/>
</dbReference>
<dbReference type="SUPFAM" id="SSF56784">
    <property type="entry name" value="HAD-like"/>
    <property type="match status" value="1"/>
</dbReference>
<name>A0A4P9YVG3_9FUNG</name>
<dbReference type="CDD" id="cd03788">
    <property type="entry name" value="GT20_TPS"/>
    <property type="match status" value="1"/>
</dbReference>
<dbReference type="EMBL" id="KZ991003">
    <property type="protein sequence ID" value="RKP23402.1"/>
    <property type="molecule type" value="Genomic_DNA"/>
</dbReference>
<dbReference type="OrthoDB" id="755951at2759"/>
<dbReference type="GO" id="GO:0003825">
    <property type="term" value="F:alpha,alpha-trehalose-phosphate synthase (UDP-forming) activity"/>
    <property type="evidence" value="ECO:0007669"/>
    <property type="project" value="TreeGrafter"/>
</dbReference>
<dbReference type="InterPro" id="IPR006379">
    <property type="entry name" value="HAD-SF_hydro_IIB"/>
</dbReference>
<reference evidence="4" key="1">
    <citation type="journal article" date="2018" name="Nat. Microbiol.">
        <title>Leveraging single-cell genomics to expand the fungal tree of life.</title>
        <authorList>
            <person name="Ahrendt S.R."/>
            <person name="Quandt C.A."/>
            <person name="Ciobanu D."/>
            <person name="Clum A."/>
            <person name="Salamov A."/>
            <person name="Andreopoulos B."/>
            <person name="Cheng J.F."/>
            <person name="Woyke T."/>
            <person name="Pelin A."/>
            <person name="Henrissat B."/>
            <person name="Reynolds N.K."/>
            <person name="Benny G.L."/>
            <person name="Smith M.E."/>
            <person name="James T.Y."/>
            <person name="Grigoriev I.V."/>
        </authorList>
    </citation>
    <scope>NUCLEOTIDE SEQUENCE [LARGE SCALE GENOMIC DNA]</scope>
    <source>
        <strain evidence="4">Benny S71-1</strain>
    </source>
</reference>
<organism evidence="3 4">
    <name type="scientific">Syncephalis pseudoplumigaleata</name>
    <dbReference type="NCBI Taxonomy" id="1712513"/>
    <lineage>
        <taxon>Eukaryota</taxon>
        <taxon>Fungi</taxon>
        <taxon>Fungi incertae sedis</taxon>
        <taxon>Zoopagomycota</taxon>
        <taxon>Zoopagomycotina</taxon>
        <taxon>Zoopagomycetes</taxon>
        <taxon>Zoopagales</taxon>
        <taxon>Piptocephalidaceae</taxon>
        <taxon>Syncephalis</taxon>
    </lineage>
</organism>
<dbReference type="Gene3D" id="3.30.70.1020">
    <property type="entry name" value="Trehalose-6-phosphate phosphatase related protein, domain 2"/>
    <property type="match status" value="1"/>
</dbReference>
<keyword evidence="3" id="KW-0808">Transferase</keyword>
<dbReference type="Pfam" id="PF00982">
    <property type="entry name" value="Glyco_transf_20"/>
    <property type="match status" value="1"/>
</dbReference>
<evidence type="ECO:0000256" key="2">
    <source>
        <dbReference type="ARBA" id="ARBA00006330"/>
    </source>
</evidence>
<comment type="similarity">
    <text evidence="2">In the C-terminal section; belongs to the trehalose phosphatase family.</text>
</comment>
<accession>A0A4P9YVG3</accession>
<dbReference type="NCBIfam" id="TIGR01484">
    <property type="entry name" value="HAD-SF-IIB"/>
    <property type="match status" value="1"/>
</dbReference>
<sequence>VWVNDYHLMLLPAMIRERLPNANIGFFLHVPFPSSEVFRCLHVRKQILQGLLGANLIGFQTYSFARHFLQTCTRVLRVETTPASVELDDHSVQVGIFPIGKWASTDGRAKIVSVLKERYTGKKIIVSRDKLDYVKGVRQKLIGFEKFLALYPEWRGKASNAAMAARGCAYIYTLNAQVSDVVSRINSRYGTIAYQPVVYLRQDIAFEHYLGLLTAADAFMITSIREGMNLTSHEFVCCQAAKRSPLIISEFAGTYGSFGAAIRINPWDYKEMAEAIHEALIMDEEERTIRWQELYRHVTTNTAQYWVESFIGEVNRTHCDFKRRRSMRMPQVTDGRLRTEYVMAKQRLIFLDYDGTLAPFRKTPNVSSPLPKCSEKLLARLTADPNNHVFIVSGRTATDLQEIFVNVANVSLCAENGCFMRLRGESQWKCLLPEESEDNVWRVKIREIFGYYTERTPGSFIEEKQAAIVWHYRAAENPQYGAWQAAECQNHLQDSLGSVLPVHVLAGNKTIEVLPSAASDANIVQRALAICLDAELVVAIGSSRAFEDIFEYLDNLQQQQQRTSMENSGAIAAES</sequence>
<dbReference type="Proteomes" id="UP000278143">
    <property type="component" value="Unassembled WGS sequence"/>
</dbReference>
<dbReference type="InterPro" id="IPR003337">
    <property type="entry name" value="Trehalose_PPase"/>
</dbReference>
<dbReference type="PANTHER" id="PTHR10788:SF15">
    <property type="entry name" value="TREHALOSE SYNTHASE COMPLEX REGULATORY SUBUNIT TPS3-RELATED"/>
    <property type="match status" value="1"/>
</dbReference>
<evidence type="ECO:0000313" key="4">
    <source>
        <dbReference type="Proteomes" id="UP000278143"/>
    </source>
</evidence>
<evidence type="ECO:0000256" key="1">
    <source>
        <dbReference type="ARBA" id="ARBA00005409"/>
    </source>
</evidence>
<gene>
    <name evidence="3" type="ORF">SYNPS1DRAFT_1797</name>
</gene>
<feature type="non-terminal residue" evidence="3">
    <location>
        <position position="1"/>
    </location>
</feature>
<feature type="non-terminal residue" evidence="3">
    <location>
        <position position="575"/>
    </location>
</feature>
<keyword evidence="4" id="KW-1185">Reference proteome</keyword>
<dbReference type="SUPFAM" id="SSF53756">
    <property type="entry name" value="UDP-Glycosyltransferase/glycogen phosphorylase"/>
    <property type="match status" value="1"/>
</dbReference>
<evidence type="ECO:0000313" key="3">
    <source>
        <dbReference type="EMBL" id="RKP23402.1"/>
    </source>
</evidence>
<comment type="similarity">
    <text evidence="1">In the N-terminal section; belongs to the glycosyltransferase 20 family.</text>
</comment>
<dbReference type="GO" id="GO:0005946">
    <property type="term" value="C:alpha,alpha-trehalose-phosphate synthase complex (UDP-forming)"/>
    <property type="evidence" value="ECO:0007669"/>
    <property type="project" value="TreeGrafter"/>
</dbReference>
<dbReference type="InterPro" id="IPR001830">
    <property type="entry name" value="Glyco_trans_20"/>
</dbReference>
<dbReference type="Gene3D" id="3.40.50.1000">
    <property type="entry name" value="HAD superfamily/HAD-like"/>
    <property type="match status" value="1"/>
</dbReference>